<dbReference type="EC" id="3.2.1.78" evidence="2"/>
<dbReference type="PANTHER" id="PTHR31451">
    <property type="match status" value="1"/>
</dbReference>
<evidence type="ECO:0000256" key="4">
    <source>
        <dbReference type="ARBA" id="ARBA00023295"/>
    </source>
</evidence>
<dbReference type="InterPro" id="IPR017853">
    <property type="entry name" value="GH"/>
</dbReference>
<dbReference type="EMBL" id="FLUM01000003">
    <property type="protein sequence ID" value="SBW06997.1"/>
    <property type="molecule type" value="Genomic_DNA"/>
</dbReference>
<evidence type="ECO:0000256" key="3">
    <source>
        <dbReference type="ARBA" id="ARBA00022801"/>
    </source>
</evidence>
<dbReference type="AlphaFoldDB" id="A0A212K5W5"/>
<accession>A0A212K5W5</accession>
<feature type="chain" id="PRO_5012758580" description="mannan endo-1,4-beta-mannosidase" evidence="5">
    <location>
        <begin position="20"/>
        <end position="433"/>
    </location>
</feature>
<dbReference type="Pfam" id="PF26410">
    <property type="entry name" value="GH5_mannosidase"/>
    <property type="match status" value="1"/>
</dbReference>
<protein>
    <recommendedName>
        <fullName evidence="2">mannan endo-1,4-beta-mannosidase</fullName>
        <ecNumber evidence="2">3.2.1.78</ecNumber>
    </recommendedName>
</protein>
<evidence type="ECO:0000256" key="1">
    <source>
        <dbReference type="ARBA" id="ARBA00001678"/>
    </source>
</evidence>
<evidence type="ECO:0000256" key="2">
    <source>
        <dbReference type="ARBA" id="ARBA00012706"/>
    </source>
</evidence>
<dbReference type="InterPro" id="IPR001547">
    <property type="entry name" value="Glyco_hydro_5"/>
</dbReference>
<gene>
    <name evidence="7" type="ORF">KL86DYS1_31542</name>
</gene>
<proteinExistence type="predicted"/>
<dbReference type="InterPro" id="IPR045053">
    <property type="entry name" value="MAN-like"/>
</dbReference>
<dbReference type="Gene3D" id="3.20.20.80">
    <property type="entry name" value="Glycosidases"/>
    <property type="match status" value="1"/>
</dbReference>
<feature type="signal peptide" evidence="5">
    <location>
        <begin position="1"/>
        <end position="19"/>
    </location>
</feature>
<comment type="catalytic activity">
    <reaction evidence="1">
        <text>Random hydrolysis of (1-&gt;4)-beta-D-mannosidic linkages in mannans, galactomannans and glucomannans.</text>
        <dbReference type="EC" id="3.2.1.78"/>
    </reaction>
</comment>
<dbReference type="GO" id="GO:0016985">
    <property type="term" value="F:mannan endo-1,4-beta-mannosidase activity"/>
    <property type="evidence" value="ECO:0007669"/>
    <property type="project" value="TreeGrafter"/>
</dbReference>
<dbReference type="SUPFAM" id="SSF51445">
    <property type="entry name" value="(Trans)glycosidases"/>
    <property type="match status" value="1"/>
</dbReference>
<sequence>MNLKKVILFFIASALVCFACTPKTENKQHFVSVKNGHFVIGDQPYYYIGTNFWYGAILGSEGQGGNRERLHKELDFMKSVGINNLRVLVGADGYAGQSVKVMPTLQLEPGVYNDTIFDGLDYLLAEMGKRNMHAVLFLNNSWEWSGGYGQYLEWAGEGNVPEKGVYDWPVFVEHVAKYADCDSCHTLFLNHVKHVMARTNRYTKTKYTDDATIMSWQVGNEPRAFSDEAKPLMAKWVKETTALMRSLDKNHLISIGSEGMWGCEMDMQLFEQMHADENVDYLTMHIWPKNWSWIDVKDIPGSVQTGINKTNEYMADHINIAQKLKKPIVMEEFGFPRDNHKYTLDDPTTARDKYYKNVFAQIVKSANQQGVFAGCNFWAWGGFARPAHTFWQPWDDYVGDPSQEEQGLNSVFDTDTTIEVIKKYAMQLNHITK</sequence>
<organism evidence="7">
    <name type="scientific">uncultured Dysgonomonas sp</name>
    <dbReference type="NCBI Taxonomy" id="206096"/>
    <lineage>
        <taxon>Bacteria</taxon>
        <taxon>Pseudomonadati</taxon>
        <taxon>Bacteroidota</taxon>
        <taxon>Bacteroidia</taxon>
        <taxon>Bacteroidales</taxon>
        <taxon>Dysgonomonadaceae</taxon>
        <taxon>Dysgonomonas</taxon>
        <taxon>environmental samples</taxon>
    </lineage>
</organism>
<keyword evidence="4" id="KW-0326">Glycosidase</keyword>
<reference evidence="7" key="1">
    <citation type="submission" date="2016-04" db="EMBL/GenBank/DDBJ databases">
        <authorList>
            <person name="Evans L.H."/>
            <person name="Alamgir A."/>
            <person name="Owens N."/>
            <person name="Weber N.D."/>
            <person name="Virtaneva K."/>
            <person name="Barbian K."/>
            <person name="Babar A."/>
            <person name="Rosenke K."/>
        </authorList>
    </citation>
    <scope>NUCLEOTIDE SEQUENCE</scope>
    <source>
        <strain evidence="7">86-1</strain>
    </source>
</reference>
<feature type="domain" description="Glycoside hydrolase family 5" evidence="6">
    <location>
        <begin position="28"/>
        <end position="433"/>
    </location>
</feature>
<evidence type="ECO:0000259" key="6">
    <source>
        <dbReference type="Pfam" id="PF26410"/>
    </source>
</evidence>
<keyword evidence="3" id="KW-0378">Hydrolase</keyword>
<name>A0A212K5W5_9BACT</name>
<evidence type="ECO:0000256" key="5">
    <source>
        <dbReference type="SAM" id="SignalP"/>
    </source>
</evidence>
<dbReference type="RefSeq" id="WP_296944456.1">
    <property type="nucleotide sequence ID" value="NZ_LT599032.1"/>
</dbReference>
<keyword evidence="5" id="KW-0732">Signal</keyword>
<dbReference type="PANTHER" id="PTHR31451:SF40">
    <property type="entry name" value="GLYCOSIDE HYDROLASE FAMILY 5 DOMAIN-CONTAINING PROTEIN"/>
    <property type="match status" value="1"/>
</dbReference>
<evidence type="ECO:0000313" key="7">
    <source>
        <dbReference type="EMBL" id="SBW06997.1"/>
    </source>
</evidence>